<dbReference type="NCBIfam" id="TIGR00885">
    <property type="entry name" value="fucP"/>
    <property type="match status" value="1"/>
</dbReference>
<feature type="transmembrane region" description="Helical" evidence="7">
    <location>
        <begin position="177"/>
        <end position="200"/>
    </location>
</feature>
<reference evidence="9" key="1">
    <citation type="submission" date="2022-01" db="EMBL/GenBank/DDBJ databases">
        <title>Collection of gut derived symbiotic bacterial strains cultured from healthy donors.</title>
        <authorList>
            <person name="Lin H."/>
            <person name="Kohout C."/>
            <person name="Waligurski E."/>
            <person name="Pamer E.G."/>
        </authorList>
    </citation>
    <scope>NUCLEOTIDE SEQUENCE</scope>
    <source>
        <strain evidence="9">DFI.7.46</strain>
    </source>
</reference>
<feature type="transmembrane region" description="Helical" evidence="7">
    <location>
        <begin position="137"/>
        <end position="156"/>
    </location>
</feature>
<proteinExistence type="predicted"/>
<dbReference type="RefSeq" id="WP_238127733.1">
    <property type="nucleotide sequence ID" value="NZ_JAKNHJ010000005.1"/>
</dbReference>
<dbReference type="PANTHER" id="PTHR43702">
    <property type="entry name" value="L-FUCOSE-PROTON SYMPORTER"/>
    <property type="match status" value="1"/>
</dbReference>
<dbReference type="Proteomes" id="UP001200537">
    <property type="component" value="Unassembled WGS sequence"/>
</dbReference>
<feature type="transmembrane region" description="Helical" evidence="7">
    <location>
        <begin position="114"/>
        <end position="131"/>
    </location>
</feature>
<dbReference type="AlphaFoldDB" id="A0AAJ1BBE8"/>
<dbReference type="Pfam" id="PF07690">
    <property type="entry name" value="MFS_1"/>
    <property type="match status" value="1"/>
</dbReference>
<feature type="compositionally biased region" description="Polar residues" evidence="6">
    <location>
        <begin position="8"/>
        <end position="26"/>
    </location>
</feature>
<dbReference type="CDD" id="cd17394">
    <property type="entry name" value="MFS_FucP_like"/>
    <property type="match status" value="1"/>
</dbReference>
<dbReference type="PROSITE" id="PS50850">
    <property type="entry name" value="MFS"/>
    <property type="match status" value="1"/>
</dbReference>
<keyword evidence="5 7" id="KW-0472">Membrane</keyword>
<feature type="transmembrane region" description="Helical" evidence="7">
    <location>
        <begin position="349"/>
        <end position="367"/>
    </location>
</feature>
<dbReference type="InterPro" id="IPR005275">
    <property type="entry name" value="Lfuc_symporter_FucP"/>
</dbReference>
<dbReference type="GO" id="GO:0005886">
    <property type="term" value="C:plasma membrane"/>
    <property type="evidence" value="ECO:0007669"/>
    <property type="project" value="UniProtKB-SubCell"/>
</dbReference>
<comment type="caution">
    <text evidence="9">The sequence shown here is derived from an EMBL/GenBank/DDBJ whole genome shotgun (WGS) entry which is preliminary data.</text>
</comment>
<dbReference type="InterPro" id="IPR050375">
    <property type="entry name" value="MFS_TsgA-like"/>
</dbReference>
<feature type="transmembrane region" description="Helical" evidence="7">
    <location>
        <begin position="50"/>
        <end position="71"/>
    </location>
</feature>
<sequence>MSIDVETSPKQSLPRQKTPEGQVNNSRGLIKDNTLQLADGYLSRTPIFQYLLLSICFPMWGIAASLNDILITQFKSIFTLSDFASAFVQSAFYGGYFIIAIPASRVIRSTSYKVGIMVGLSVYIIGCSLFFPASHMATYSVFLFSLFAIAIGLSFLETSCNTYSSMIGPKKYSTLRLNISQTFYPLGSIGGILLGKYLIFSEGAALHEQMANLTAAESQQFAREMLQRTLHPYRVIILILLVILILVMITQFPKCKPVVNNAKETTKATIFQTLKYLAGNRRFKAGILTQFLYVGMQTAVWSFTIRLALNLDHSLNERTASNFMIFAFIGFFLGKFLANLLMTRFNQDLVLVGYSLCGLGALAYVILVPNMTAVYAAVLVSFLFGPCWATIYSRTLDSIEDKRYTETGGAIIVMSIIGGAVIPAVQGLVSDLTGSMQISFTVNLFCFGAVLMYFYSSYKTSPKGEI</sequence>
<protein>
    <submittedName>
        <fullName evidence="9">L-fucose:H+ symporter permease</fullName>
    </submittedName>
</protein>
<dbReference type="InterPro" id="IPR011701">
    <property type="entry name" value="MFS"/>
</dbReference>
<evidence type="ECO:0000313" key="9">
    <source>
        <dbReference type="EMBL" id="MCG4617501.1"/>
    </source>
</evidence>
<evidence type="ECO:0000256" key="3">
    <source>
        <dbReference type="ARBA" id="ARBA00022692"/>
    </source>
</evidence>
<dbReference type="InterPro" id="IPR036259">
    <property type="entry name" value="MFS_trans_sf"/>
</dbReference>
<dbReference type="SUPFAM" id="SSF103473">
    <property type="entry name" value="MFS general substrate transporter"/>
    <property type="match status" value="1"/>
</dbReference>
<name>A0AAJ1BBE8_9ACTO</name>
<evidence type="ECO:0000256" key="6">
    <source>
        <dbReference type="SAM" id="MobiDB-lite"/>
    </source>
</evidence>
<comment type="subcellular location">
    <subcellularLocation>
        <location evidence="1">Cell inner membrane</location>
        <topology evidence="1">Multi-pass membrane protein</topology>
    </subcellularLocation>
</comment>
<feature type="transmembrane region" description="Helical" evidence="7">
    <location>
        <begin position="404"/>
        <end position="425"/>
    </location>
</feature>
<feature type="transmembrane region" description="Helical" evidence="7">
    <location>
        <begin position="437"/>
        <end position="455"/>
    </location>
</feature>
<dbReference type="Gene3D" id="1.20.1250.20">
    <property type="entry name" value="MFS general substrate transporter like domains"/>
    <property type="match status" value="2"/>
</dbReference>
<keyword evidence="3 7" id="KW-0812">Transmembrane</keyword>
<feature type="transmembrane region" description="Helical" evidence="7">
    <location>
        <begin position="373"/>
        <end position="392"/>
    </location>
</feature>
<evidence type="ECO:0000313" key="10">
    <source>
        <dbReference type="Proteomes" id="UP001200537"/>
    </source>
</evidence>
<organism evidence="9 10">
    <name type="scientific">Varibaculum cambriense</name>
    <dbReference type="NCBI Taxonomy" id="184870"/>
    <lineage>
        <taxon>Bacteria</taxon>
        <taxon>Bacillati</taxon>
        <taxon>Actinomycetota</taxon>
        <taxon>Actinomycetes</taxon>
        <taxon>Actinomycetales</taxon>
        <taxon>Actinomycetaceae</taxon>
        <taxon>Varibaculum</taxon>
    </lineage>
</organism>
<dbReference type="InterPro" id="IPR020846">
    <property type="entry name" value="MFS_dom"/>
</dbReference>
<evidence type="ECO:0000256" key="2">
    <source>
        <dbReference type="ARBA" id="ARBA00022475"/>
    </source>
</evidence>
<keyword evidence="4 7" id="KW-1133">Transmembrane helix</keyword>
<feature type="region of interest" description="Disordered" evidence="6">
    <location>
        <begin position="1"/>
        <end position="26"/>
    </location>
</feature>
<keyword evidence="2" id="KW-1003">Cell membrane</keyword>
<gene>
    <name evidence="9" type="primary">fucP</name>
    <name evidence="9" type="ORF">L0M99_03180</name>
</gene>
<evidence type="ECO:0000256" key="4">
    <source>
        <dbReference type="ARBA" id="ARBA00022989"/>
    </source>
</evidence>
<dbReference type="GO" id="GO:0015535">
    <property type="term" value="F:fucose:proton symporter activity"/>
    <property type="evidence" value="ECO:0007669"/>
    <property type="project" value="InterPro"/>
</dbReference>
<dbReference type="PANTHER" id="PTHR43702:SF11">
    <property type="entry name" value="L-FUCOSE-PROTON SYMPORTER"/>
    <property type="match status" value="1"/>
</dbReference>
<feature type="transmembrane region" description="Helical" evidence="7">
    <location>
        <begin position="323"/>
        <end position="342"/>
    </location>
</feature>
<feature type="transmembrane region" description="Helical" evidence="7">
    <location>
        <begin position="291"/>
        <end position="311"/>
    </location>
</feature>
<feature type="domain" description="Major facilitator superfamily (MFS) profile" evidence="8">
    <location>
        <begin position="49"/>
        <end position="461"/>
    </location>
</feature>
<evidence type="ECO:0000259" key="8">
    <source>
        <dbReference type="PROSITE" id="PS50850"/>
    </source>
</evidence>
<evidence type="ECO:0000256" key="7">
    <source>
        <dbReference type="SAM" id="Phobius"/>
    </source>
</evidence>
<feature type="transmembrane region" description="Helical" evidence="7">
    <location>
        <begin position="83"/>
        <end position="102"/>
    </location>
</feature>
<accession>A0AAJ1BBE8</accession>
<evidence type="ECO:0000256" key="5">
    <source>
        <dbReference type="ARBA" id="ARBA00023136"/>
    </source>
</evidence>
<evidence type="ECO:0000256" key="1">
    <source>
        <dbReference type="ARBA" id="ARBA00004429"/>
    </source>
</evidence>
<dbReference type="EMBL" id="JAKNHJ010000005">
    <property type="protein sequence ID" value="MCG4617501.1"/>
    <property type="molecule type" value="Genomic_DNA"/>
</dbReference>
<feature type="transmembrane region" description="Helical" evidence="7">
    <location>
        <begin position="233"/>
        <end position="253"/>
    </location>
</feature>